<organism evidence="2 3">
    <name type="scientific">Sediminimonas qiaohouensis</name>
    <dbReference type="NCBI Taxonomy" id="552061"/>
    <lineage>
        <taxon>Bacteria</taxon>
        <taxon>Pseudomonadati</taxon>
        <taxon>Pseudomonadota</taxon>
        <taxon>Alphaproteobacteria</taxon>
        <taxon>Rhodobacterales</taxon>
        <taxon>Roseobacteraceae</taxon>
        <taxon>Sediminimonas</taxon>
    </lineage>
</organism>
<dbReference type="CDD" id="cd10936">
    <property type="entry name" value="CE4_DAC2"/>
    <property type="match status" value="1"/>
</dbReference>
<dbReference type="Pfam" id="PF04748">
    <property type="entry name" value="Polysacc_deac_2"/>
    <property type="match status" value="1"/>
</dbReference>
<dbReference type="RefSeq" id="WP_273250098.1">
    <property type="nucleotide sequence ID" value="NZ_VENJ01000017.1"/>
</dbReference>
<feature type="compositionally biased region" description="Basic and acidic residues" evidence="1">
    <location>
        <begin position="47"/>
        <end position="58"/>
    </location>
</feature>
<feature type="region of interest" description="Disordered" evidence="1">
    <location>
        <begin position="32"/>
        <end position="285"/>
    </location>
</feature>
<sequence length="507" mass="51294">MARGVISGVIWGGIVSGLVAASVSLINGPVSFPRPEATSLEVPPGSEFDRAGEDRMADLPEGDSAPSPALDAPRAAAPMPDDLSPQAGADTDPGVVPDAAQDDPTMAAPAPQGAADAPAMASDGDAPVGRGDHAAPRPSAPDTAVDEGPTPDVTAALPAEERETDGDAGVEQGAFPSDSDAAAQTPEPLIPPQPEAEQGTTVPGVEAPGAAEGGGQRGTALPDDPEPDAATQPGAQVDSAKPGVGTPATRLTDRDEASRLPTVGDADEAEGAEGTDGAGPPPAITQYAADFEAPEGAPLMSIILIDGGDSPIGLEALSAFPYPLSFAVDASRRDAAEAMARYRAAGFEVIARIGLPEGATPADTEVAMASYLRAMPEVVAVMEKTPGILQSSRPVAEQIGEILAESGHGLILFPKGLDTARKLAGKAGVPAATVFRDFDAEGEGAATIRRFLDRAAFRARQQDEGVVMVGRLRPDTISALLLWGLQDQSGTVAPAPVSALLRAEQAQ</sequence>
<reference evidence="2 3" key="1">
    <citation type="submission" date="2019-06" db="EMBL/GenBank/DDBJ databases">
        <title>Enrichment of Autotrophic Halophilic Microorganisms from Red Sea Brine Pool Using Microbial Electrosynthesis System.</title>
        <authorList>
            <person name="Alqahtani M.F."/>
            <person name="Bajracharya S."/>
            <person name="Katuri K.P."/>
            <person name="Ali M."/>
            <person name="Saikaly P.E."/>
        </authorList>
    </citation>
    <scope>NUCLEOTIDE SEQUENCE [LARGE SCALE GENOMIC DNA]</scope>
    <source>
        <strain evidence="2">MES6</strain>
    </source>
</reference>
<evidence type="ECO:0000313" key="2">
    <source>
        <dbReference type="EMBL" id="MTJ05284.1"/>
    </source>
</evidence>
<dbReference type="Proteomes" id="UP000483078">
    <property type="component" value="Unassembled WGS sequence"/>
</dbReference>
<dbReference type="EMBL" id="VENJ01000017">
    <property type="protein sequence ID" value="MTJ05284.1"/>
    <property type="molecule type" value="Genomic_DNA"/>
</dbReference>
<dbReference type="InterPro" id="IPR011330">
    <property type="entry name" value="Glyco_hydro/deAcase_b/a-brl"/>
</dbReference>
<protein>
    <submittedName>
        <fullName evidence="2">Divergent polysaccharide deacetylase family protein</fullName>
    </submittedName>
</protein>
<comment type="caution">
    <text evidence="2">The sequence shown here is derived from an EMBL/GenBank/DDBJ whole genome shotgun (WGS) entry which is preliminary data.</text>
</comment>
<feature type="compositionally biased region" description="Low complexity" evidence="1">
    <location>
        <begin position="106"/>
        <end position="127"/>
    </location>
</feature>
<gene>
    <name evidence="2" type="ORF">FH759_11420</name>
</gene>
<dbReference type="AlphaFoldDB" id="A0A7C9HBL7"/>
<dbReference type="InterPro" id="IPR006837">
    <property type="entry name" value="Divergent_DAC"/>
</dbReference>
<accession>A0A7C9HBL7</accession>
<dbReference type="Gene3D" id="3.20.20.370">
    <property type="entry name" value="Glycoside hydrolase/deacetylase"/>
    <property type="match status" value="1"/>
</dbReference>
<dbReference type="GO" id="GO:0005975">
    <property type="term" value="P:carbohydrate metabolic process"/>
    <property type="evidence" value="ECO:0007669"/>
    <property type="project" value="InterPro"/>
</dbReference>
<evidence type="ECO:0000313" key="3">
    <source>
        <dbReference type="Proteomes" id="UP000483078"/>
    </source>
</evidence>
<proteinExistence type="predicted"/>
<dbReference type="SUPFAM" id="SSF88713">
    <property type="entry name" value="Glycoside hydrolase/deacetylase"/>
    <property type="match status" value="1"/>
</dbReference>
<feature type="compositionally biased region" description="Low complexity" evidence="1">
    <location>
        <begin position="63"/>
        <end position="83"/>
    </location>
</feature>
<evidence type="ECO:0000256" key="1">
    <source>
        <dbReference type="SAM" id="MobiDB-lite"/>
    </source>
</evidence>
<name>A0A7C9HBL7_9RHOB</name>